<feature type="region of interest" description="Disordered" evidence="1">
    <location>
        <begin position="268"/>
        <end position="287"/>
    </location>
</feature>
<evidence type="ECO:0000256" key="1">
    <source>
        <dbReference type="SAM" id="MobiDB-lite"/>
    </source>
</evidence>
<evidence type="ECO:0000313" key="2">
    <source>
        <dbReference type="EMBL" id="KAK0159312.1"/>
    </source>
</evidence>
<name>A0AA39C7S9_9HYME</name>
<reference evidence="2" key="1">
    <citation type="journal article" date="2023" name="bioRxiv">
        <title>Scaffold-level genome assemblies of two parasitoid biocontrol wasps reveal the parthenogenesis mechanism and an associated novel virus.</title>
        <authorList>
            <person name="Inwood S."/>
            <person name="Skelly J."/>
            <person name="Guhlin J."/>
            <person name="Harrop T."/>
            <person name="Goldson S."/>
            <person name="Dearden P."/>
        </authorList>
    </citation>
    <scope>NUCLEOTIDE SEQUENCE</scope>
    <source>
        <strain evidence="2">Irish</strain>
        <tissue evidence="2">Whole body</tissue>
    </source>
</reference>
<proteinExistence type="predicted"/>
<dbReference type="Proteomes" id="UP001168990">
    <property type="component" value="Unassembled WGS sequence"/>
</dbReference>
<organism evidence="2 3">
    <name type="scientific">Microctonus aethiopoides</name>
    <dbReference type="NCBI Taxonomy" id="144406"/>
    <lineage>
        <taxon>Eukaryota</taxon>
        <taxon>Metazoa</taxon>
        <taxon>Ecdysozoa</taxon>
        <taxon>Arthropoda</taxon>
        <taxon>Hexapoda</taxon>
        <taxon>Insecta</taxon>
        <taxon>Pterygota</taxon>
        <taxon>Neoptera</taxon>
        <taxon>Endopterygota</taxon>
        <taxon>Hymenoptera</taxon>
        <taxon>Apocrita</taxon>
        <taxon>Ichneumonoidea</taxon>
        <taxon>Braconidae</taxon>
        <taxon>Euphorinae</taxon>
        <taxon>Microctonus</taxon>
    </lineage>
</organism>
<reference evidence="2" key="2">
    <citation type="submission" date="2023-03" db="EMBL/GenBank/DDBJ databases">
        <authorList>
            <person name="Inwood S.N."/>
            <person name="Skelly J.G."/>
            <person name="Guhlin J."/>
            <person name="Harrop T.W.R."/>
            <person name="Goldson S.G."/>
            <person name="Dearden P.K."/>
        </authorList>
    </citation>
    <scope>NUCLEOTIDE SEQUENCE</scope>
    <source>
        <strain evidence="2">Irish</strain>
        <tissue evidence="2">Whole body</tissue>
    </source>
</reference>
<feature type="compositionally biased region" description="Basic and acidic residues" evidence="1">
    <location>
        <begin position="132"/>
        <end position="169"/>
    </location>
</feature>
<protein>
    <submittedName>
        <fullName evidence="2">Uncharacterized protein</fullName>
    </submittedName>
</protein>
<keyword evidence="3" id="KW-1185">Reference proteome</keyword>
<feature type="compositionally biased region" description="Basic and acidic residues" evidence="1">
    <location>
        <begin position="77"/>
        <end position="88"/>
    </location>
</feature>
<gene>
    <name evidence="2" type="ORF">PV328_010202</name>
</gene>
<accession>A0AA39C7S9</accession>
<dbReference type="AlphaFoldDB" id="A0AA39C7S9"/>
<comment type="caution">
    <text evidence="2">The sequence shown here is derived from an EMBL/GenBank/DDBJ whole genome shotgun (WGS) entry which is preliminary data.</text>
</comment>
<sequence length="287" mass="32433">MASTSGQYRKYNAYSSPESSRKCSYNVFEEKNINDGDISERHPYDIVEVRNNAWKTHGIGTIPHTEKINKTSPLSMHESKRDKSDYIESKIQGSISNDNRDTHEINVSFDNDGCNEQNNDHNDNDIDNNISHNRDNNSHNDNNNYDHHYHNDNENNDAKIPVKNEHSSDSDNASSEIIIVSPFIHNVPTSSGSAMNYDKLQHIGSLYKLDCSNPGYKTINATLNNSSKRLTSPCNTLTISVEESNPSWNDYDIVEDISSVRLADDSSRGYGVIRKKKSPPESPQHKD</sequence>
<dbReference type="EMBL" id="JAQQBS010001424">
    <property type="protein sequence ID" value="KAK0159312.1"/>
    <property type="molecule type" value="Genomic_DNA"/>
</dbReference>
<feature type="region of interest" description="Disordered" evidence="1">
    <location>
        <begin position="64"/>
        <end position="172"/>
    </location>
</feature>
<evidence type="ECO:0000313" key="3">
    <source>
        <dbReference type="Proteomes" id="UP001168990"/>
    </source>
</evidence>